<dbReference type="SMART" id="SM00450">
    <property type="entry name" value="RHOD"/>
    <property type="match status" value="2"/>
</dbReference>
<dbReference type="SUPFAM" id="SSF52821">
    <property type="entry name" value="Rhodanese/Cell cycle control phosphatase"/>
    <property type="match status" value="2"/>
</dbReference>
<keyword evidence="1 5" id="KW-0808">Transferase</keyword>
<dbReference type="AlphaFoldDB" id="A0A502DLT6"/>
<protein>
    <submittedName>
        <fullName evidence="5">Sulfurtransferase</fullName>
    </submittedName>
</protein>
<reference evidence="5 6" key="1">
    <citation type="journal article" date="2019" name="Environ. Microbiol.">
        <title>Species interactions and distinct microbial communities in high Arctic permafrost affected cryosols are associated with the CH4 and CO2 gas fluxes.</title>
        <authorList>
            <person name="Altshuler I."/>
            <person name="Hamel J."/>
            <person name="Turney S."/>
            <person name="Magnuson E."/>
            <person name="Levesque R."/>
            <person name="Greer C."/>
            <person name="Whyte L.G."/>
        </authorList>
    </citation>
    <scope>NUCLEOTIDE SEQUENCE [LARGE SCALE GENOMIC DNA]</scope>
    <source>
        <strain evidence="5 6">S06.C</strain>
    </source>
</reference>
<dbReference type="Proteomes" id="UP000319212">
    <property type="component" value="Unassembled WGS sequence"/>
</dbReference>
<gene>
    <name evidence="5" type="ORF">EAH82_14920</name>
</gene>
<evidence type="ECO:0000313" key="5">
    <source>
        <dbReference type="EMBL" id="TPG25722.1"/>
    </source>
</evidence>
<evidence type="ECO:0000256" key="1">
    <source>
        <dbReference type="ARBA" id="ARBA00022679"/>
    </source>
</evidence>
<accession>A0A502DLT6</accession>
<dbReference type="GO" id="GO:0004792">
    <property type="term" value="F:thiosulfate-cyanide sulfurtransferase activity"/>
    <property type="evidence" value="ECO:0007669"/>
    <property type="project" value="TreeGrafter"/>
</dbReference>
<dbReference type="InterPro" id="IPR001763">
    <property type="entry name" value="Rhodanese-like_dom"/>
</dbReference>
<feature type="domain" description="Rhodanese" evidence="4">
    <location>
        <begin position="184"/>
        <end position="297"/>
    </location>
</feature>
<evidence type="ECO:0000313" key="6">
    <source>
        <dbReference type="Proteomes" id="UP000319212"/>
    </source>
</evidence>
<dbReference type="InterPro" id="IPR036873">
    <property type="entry name" value="Rhodanese-like_dom_sf"/>
</dbReference>
<evidence type="ECO:0000256" key="2">
    <source>
        <dbReference type="ARBA" id="ARBA00022737"/>
    </source>
</evidence>
<dbReference type="CDD" id="cd01448">
    <property type="entry name" value="TST_Repeat_1"/>
    <property type="match status" value="1"/>
</dbReference>
<evidence type="ECO:0000256" key="3">
    <source>
        <dbReference type="SAM" id="MobiDB-lite"/>
    </source>
</evidence>
<dbReference type="Pfam" id="PF00581">
    <property type="entry name" value="Rhodanese"/>
    <property type="match status" value="2"/>
</dbReference>
<proteinExistence type="predicted"/>
<dbReference type="PROSITE" id="PS50206">
    <property type="entry name" value="RHODANESE_3"/>
    <property type="match status" value="2"/>
</dbReference>
<organism evidence="5 6">
    <name type="scientific">Variovorax guangxiensis</name>
    <dbReference type="NCBI Taxonomy" id="1775474"/>
    <lineage>
        <taxon>Bacteria</taxon>
        <taxon>Pseudomonadati</taxon>
        <taxon>Pseudomonadota</taxon>
        <taxon>Betaproteobacteria</taxon>
        <taxon>Burkholderiales</taxon>
        <taxon>Comamonadaceae</taxon>
        <taxon>Variovorax</taxon>
    </lineage>
</organism>
<dbReference type="InterPro" id="IPR045078">
    <property type="entry name" value="TST/MPST-like"/>
</dbReference>
<feature type="region of interest" description="Disordered" evidence="3">
    <location>
        <begin position="62"/>
        <end position="88"/>
    </location>
</feature>
<feature type="domain" description="Rhodanese" evidence="4">
    <location>
        <begin position="17"/>
        <end position="153"/>
    </location>
</feature>
<dbReference type="EMBL" id="RCZI01000004">
    <property type="protein sequence ID" value="TPG25722.1"/>
    <property type="molecule type" value="Genomic_DNA"/>
</dbReference>
<keyword evidence="2" id="KW-0677">Repeat</keyword>
<dbReference type="RefSeq" id="WP_140844394.1">
    <property type="nucleotide sequence ID" value="NZ_RCZI01000004.1"/>
</dbReference>
<dbReference type="PANTHER" id="PTHR11364:SF27">
    <property type="entry name" value="SULFURTRANSFERASE"/>
    <property type="match status" value="1"/>
</dbReference>
<dbReference type="Gene3D" id="3.40.250.10">
    <property type="entry name" value="Rhodanese-like domain"/>
    <property type="match status" value="2"/>
</dbReference>
<sequence>MYSTLISSEQLQALHADGAPLMVFDCTFDLMKPSAGAVQFTDVHITGAVYANLDTDLSAPHGQPGKDGAVLVSHDEGEPASGGRHPLPSREKFATWLSSVGFRNDMQAVVYDRNGANYCGRLWWMLKWMGHDAVAVLDGGLQAWQAAGGAVANGDEPAHFQSNFVPSAPRAALRVTSEVAAHLGQADQTLIDARAGARYRGEVEPLDPIAGHIPGALNRPFAENIGPDGKFKPAAQLRAEFETLLAGRDPSTVVHQCGSGVSAVPNLLAMEIAGLGPTALYAGSWSEWSNTPGLPTRQGAQP</sequence>
<name>A0A502DLT6_9BURK</name>
<dbReference type="OrthoDB" id="9781034at2"/>
<dbReference type="CDD" id="cd01449">
    <property type="entry name" value="TST_Repeat_2"/>
    <property type="match status" value="1"/>
</dbReference>
<dbReference type="PANTHER" id="PTHR11364">
    <property type="entry name" value="THIOSULFATE SULFERTANSFERASE"/>
    <property type="match status" value="1"/>
</dbReference>
<comment type="caution">
    <text evidence="5">The sequence shown here is derived from an EMBL/GenBank/DDBJ whole genome shotgun (WGS) entry which is preliminary data.</text>
</comment>
<evidence type="ECO:0000259" key="4">
    <source>
        <dbReference type="PROSITE" id="PS50206"/>
    </source>
</evidence>